<accession>A0A840V303</accession>
<dbReference type="AlphaFoldDB" id="A0A840V303"/>
<evidence type="ECO:0000313" key="1">
    <source>
        <dbReference type="EMBL" id="MBB5349208.1"/>
    </source>
</evidence>
<dbReference type="Proteomes" id="UP000539642">
    <property type="component" value="Unassembled WGS sequence"/>
</dbReference>
<organism evidence="1 2">
    <name type="scientific">Desulfoprunum benzoelyticum</name>
    <dbReference type="NCBI Taxonomy" id="1506996"/>
    <lineage>
        <taxon>Bacteria</taxon>
        <taxon>Pseudomonadati</taxon>
        <taxon>Thermodesulfobacteriota</taxon>
        <taxon>Desulfobulbia</taxon>
        <taxon>Desulfobulbales</taxon>
        <taxon>Desulfobulbaceae</taxon>
        <taxon>Desulfoprunum</taxon>
    </lineage>
</organism>
<keyword evidence="2" id="KW-1185">Reference proteome</keyword>
<evidence type="ECO:0000313" key="2">
    <source>
        <dbReference type="Proteomes" id="UP000539642"/>
    </source>
</evidence>
<dbReference type="EMBL" id="JACHEO010000021">
    <property type="protein sequence ID" value="MBB5349208.1"/>
    <property type="molecule type" value="Genomic_DNA"/>
</dbReference>
<sequence>MALLKILALGTRQIEEGKVQPAGDAVQRLRDRSTSRR</sequence>
<reference evidence="1 2" key="1">
    <citation type="submission" date="2020-08" db="EMBL/GenBank/DDBJ databases">
        <title>Genomic Encyclopedia of Type Strains, Phase IV (KMG-IV): sequencing the most valuable type-strain genomes for metagenomic binning, comparative biology and taxonomic classification.</title>
        <authorList>
            <person name="Goeker M."/>
        </authorList>
    </citation>
    <scope>NUCLEOTIDE SEQUENCE [LARGE SCALE GENOMIC DNA]</scope>
    <source>
        <strain evidence="1 2">DSM 28570</strain>
    </source>
</reference>
<comment type="caution">
    <text evidence="1">The sequence shown here is derived from an EMBL/GenBank/DDBJ whole genome shotgun (WGS) entry which is preliminary data.</text>
</comment>
<name>A0A840V303_9BACT</name>
<protein>
    <submittedName>
        <fullName evidence="1">Uncharacterized protein</fullName>
    </submittedName>
</protein>
<proteinExistence type="predicted"/>
<gene>
    <name evidence="1" type="ORF">HNQ81_002960</name>
</gene>